<dbReference type="EMBL" id="JAGTJR010000038">
    <property type="protein sequence ID" value="KAH7034020.1"/>
    <property type="molecule type" value="Genomic_DNA"/>
</dbReference>
<keyword evidence="3" id="KW-1185">Reference proteome</keyword>
<name>A0ABQ8FXR6_9PEZI</name>
<protein>
    <submittedName>
        <fullName evidence="2">Uncharacterized protein</fullName>
    </submittedName>
</protein>
<feature type="region of interest" description="Disordered" evidence="1">
    <location>
        <begin position="66"/>
        <end position="95"/>
    </location>
</feature>
<accession>A0ABQ8FXR6</accession>
<reference evidence="2 3" key="1">
    <citation type="journal article" date="2021" name="Nat. Commun.">
        <title>Genetic determinants of endophytism in the Arabidopsis root mycobiome.</title>
        <authorList>
            <person name="Mesny F."/>
            <person name="Miyauchi S."/>
            <person name="Thiergart T."/>
            <person name="Pickel B."/>
            <person name="Atanasova L."/>
            <person name="Karlsson M."/>
            <person name="Huettel B."/>
            <person name="Barry K.W."/>
            <person name="Haridas S."/>
            <person name="Chen C."/>
            <person name="Bauer D."/>
            <person name="Andreopoulos W."/>
            <person name="Pangilinan J."/>
            <person name="LaButti K."/>
            <person name="Riley R."/>
            <person name="Lipzen A."/>
            <person name="Clum A."/>
            <person name="Drula E."/>
            <person name="Henrissat B."/>
            <person name="Kohler A."/>
            <person name="Grigoriev I.V."/>
            <person name="Martin F.M."/>
            <person name="Hacquard S."/>
        </authorList>
    </citation>
    <scope>NUCLEOTIDE SEQUENCE [LARGE SCALE GENOMIC DNA]</scope>
    <source>
        <strain evidence="2 3">MPI-SDFR-AT-0080</strain>
    </source>
</reference>
<proteinExistence type="predicted"/>
<sequence length="107" mass="11502">MAVVVAPQLALLPLKRLERSPFGRYATPTSRWVYKFPARTKPGSAYPEVRTSNIDANANRNTITATERAGEDPVRPDAAAAAARPSNDAHLAKGIATSPAHTRVLIL</sequence>
<evidence type="ECO:0000313" key="3">
    <source>
        <dbReference type="Proteomes" id="UP000774617"/>
    </source>
</evidence>
<organism evidence="2 3">
    <name type="scientific">Macrophomina phaseolina</name>
    <dbReference type="NCBI Taxonomy" id="35725"/>
    <lineage>
        <taxon>Eukaryota</taxon>
        <taxon>Fungi</taxon>
        <taxon>Dikarya</taxon>
        <taxon>Ascomycota</taxon>
        <taxon>Pezizomycotina</taxon>
        <taxon>Dothideomycetes</taxon>
        <taxon>Dothideomycetes incertae sedis</taxon>
        <taxon>Botryosphaeriales</taxon>
        <taxon>Botryosphaeriaceae</taxon>
        <taxon>Macrophomina</taxon>
    </lineage>
</organism>
<evidence type="ECO:0000256" key="1">
    <source>
        <dbReference type="SAM" id="MobiDB-lite"/>
    </source>
</evidence>
<evidence type="ECO:0000313" key="2">
    <source>
        <dbReference type="EMBL" id="KAH7034020.1"/>
    </source>
</evidence>
<dbReference type="Proteomes" id="UP000774617">
    <property type="component" value="Unassembled WGS sequence"/>
</dbReference>
<gene>
    <name evidence="2" type="ORF">B0J12DRAFT_703723</name>
</gene>
<comment type="caution">
    <text evidence="2">The sequence shown here is derived from an EMBL/GenBank/DDBJ whole genome shotgun (WGS) entry which is preliminary data.</text>
</comment>